<evidence type="ECO:0000256" key="3">
    <source>
        <dbReference type="ARBA" id="ARBA00023027"/>
    </source>
</evidence>
<name>A0ABR2VIG1_9PEZI</name>
<keyword evidence="4" id="KW-0479">Metal-binding</keyword>
<keyword evidence="3" id="KW-0520">NAD</keyword>
<protein>
    <recommendedName>
        <fullName evidence="5">Deacetylase sirtuin-type domain-containing protein</fullName>
    </recommendedName>
</protein>
<evidence type="ECO:0000256" key="4">
    <source>
        <dbReference type="PROSITE-ProRule" id="PRU00236"/>
    </source>
</evidence>
<keyword evidence="4" id="KW-0862">Zinc</keyword>
<dbReference type="Gene3D" id="3.30.1600.10">
    <property type="entry name" value="SIR2/SIRT2 'Small Domain"/>
    <property type="match status" value="1"/>
</dbReference>
<dbReference type="InterPro" id="IPR003000">
    <property type="entry name" value="Sirtuin"/>
</dbReference>
<dbReference type="InterPro" id="IPR026590">
    <property type="entry name" value="Ssirtuin_cat_dom"/>
</dbReference>
<feature type="binding site" evidence="4">
    <location>
        <position position="245"/>
    </location>
    <ligand>
        <name>Zn(2+)</name>
        <dbReference type="ChEBI" id="CHEBI:29105"/>
    </ligand>
</feature>
<dbReference type="Pfam" id="PF02146">
    <property type="entry name" value="SIR2"/>
    <property type="match status" value="1"/>
</dbReference>
<dbReference type="PROSITE" id="PS50305">
    <property type="entry name" value="SIRTUIN"/>
    <property type="match status" value="1"/>
</dbReference>
<dbReference type="InterPro" id="IPR050134">
    <property type="entry name" value="NAD-dep_sirtuin_deacylases"/>
</dbReference>
<dbReference type="InterPro" id="IPR029035">
    <property type="entry name" value="DHS-like_NAD/FAD-binding_dom"/>
</dbReference>
<evidence type="ECO:0000256" key="1">
    <source>
        <dbReference type="ARBA" id="ARBA00006924"/>
    </source>
</evidence>
<feature type="binding site" evidence="4">
    <location>
        <position position="301"/>
    </location>
    <ligand>
        <name>Zn(2+)</name>
        <dbReference type="ChEBI" id="CHEBI:29105"/>
    </ligand>
</feature>
<evidence type="ECO:0000256" key="2">
    <source>
        <dbReference type="ARBA" id="ARBA00022679"/>
    </source>
</evidence>
<gene>
    <name evidence="6" type="ORF">SUNI508_00254</name>
</gene>
<evidence type="ECO:0000313" key="7">
    <source>
        <dbReference type="Proteomes" id="UP001408356"/>
    </source>
</evidence>
<feature type="binding site" evidence="4">
    <location>
        <position position="298"/>
    </location>
    <ligand>
        <name>Zn(2+)</name>
        <dbReference type="ChEBI" id="CHEBI:29105"/>
    </ligand>
</feature>
<comment type="similarity">
    <text evidence="1">Belongs to the sirtuin family. Class I subfamily.</text>
</comment>
<feature type="domain" description="Deacetylase sirtuin-type" evidence="5">
    <location>
        <begin position="114"/>
        <end position="414"/>
    </location>
</feature>
<dbReference type="SUPFAM" id="SSF52467">
    <property type="entry name" value="DHS-like NAD/FAD-binding domain"/>
    <property type="match status" value="1"/>
</dbReference>
<dbReference type="EMBL" id="JARVKF010000001">
    <property type="protein sequence ID" value="KAK9426727.1"/>
    <property type="molecule type" value="Genomic_DNA"/>
</dbReference>
<comment type="caution">
    <text evidence="6">The sequence shown here is derived from an EMBL/GenBank/DDBJ whole genome shotgun (WGS) entry which is preliminary data.</text>
</comment>
<proteinExistence type="inferred from homology"/>
<sequence>MVFQYMNKQEVYTTFKAVHERIQGIIGNLDADTLGSSLKPRNLKPYTADGTTWLDAYNEFIVRFLVDTERKMGLWLHNCKQAYIDKIEASSLSQANKDAAKRKVTDYESGTDVIAKMKSDVEEFKKILKGADRIMALCGAGLSAASGLPTFRGAGGIWRKFEATSLATPEAFKDDPALVWLFYAWRRHLALKAQPNVGHYALAELAKKKENFLCLTQNVDGLSTRAGHPESAIRMLHGNLLDIKCFNKCGYVEPNVLRDPVCSALAAAAEDYAPGEMSPLLNPDIPTPEIKIEDLPHCPDCKKRGKNSLLRPGVVWFNESLPDGMLEEVENWLCRGKVDVMLVIGTSGAVYPAAGYTLKAKARGAVVAVINPDPDAHRGLGLKNKDFFFQGGADEFLPKLFEDVIGELPEGGAAPGV</sequence>
<dbReference type="InterPro" id="IPR027546">
    <property type="entry name" value="Sirtuin_class_III"/>
</dbReference>
<evidence type="ECO:0000313" key="6">
    <source>
        <dbReference type="EMBL" id="KAK9426727.1"/>
    </source>
</evidence>
<feature type="active site" description="Proton acceptor" evidence="4">
    <location>
        <position position="237"/>
    </location>
</feature>
<keyword evidence="7" id="KW-1185">Reference proteome</keyword>
<dbReference type="CDD" id="cd01412">
    <property type="entry name" value="SIRT5_Af1_CobB"/>
    <property type="match status" value="1"/>
</dbReference>
<accession>A0ABR2VIG1</accession>
<keyword evidence="2" id="KW-0808">Transferase</keyword>
<evidence type="ECO:0000259" key="5">
    <source>
        <dbReference type="PROSITE" id="PS50305"/>
    </source>
</evidence>
<dbReference type="Gene3D" id="3.40.50.1220">
    <property type="entry name" value="TPP-binding domain"/>
    <property type="match status" value="1"/>
</dbReference>
<organism evidence="6 7">
    <name type="scientific">Seiridium unicorne</name>
    <dbReference type="NCBI Taxonomy" id="138068"/>
    <lineage>
        <taxon>Eukaryota</taxon>
        <taxon>Fungi</taxon>
        <taxon>Dikarya</taxon>
        <taxon>Ascomycota</taxon>
        <taxon>Pezizomycotina</taxon>
        <taxon>Sordariomycetes</taxon>
        <taxon>Xylariomycetidae</taxon>
        <taxon>Amphisphaeriales</taxon>
        <taxon>Sporocadaceae</taxon>
        <taxon>Seiridium</taxon>
    </lineage>
</organism>
<dbReference type="PANTHER" id="PTHR11085">
    <property type="entry name" value="NAD-DEPENDENT PROTEIN DEACYLASE SIRTUIN-5, MITOCHONDRIAL-RELATED"/>
    <property type="match status" value="1"/>
</dbReference>
<feature type="binding site" evidence="4">
    <location>
        <position position="249"/>
    </location>
    <ligand>
        <name>Zn(2+)</name>
        <dbReference type="ChEBI" id="CHEBI:29105"/>
    </ligand>
</feature>
<reference evidence="6 7" key="1">
    <citation type="journal article" date="2024" name="J. Plant Pathol.">
        <title>Sequence and assembly of the genome of Seiridium unicorne, isolate CBS 538.82, causal agent of cypress canker disease.</title>
        <authorList>
            <person name="Scali E."/>
            <person name="Rocca G.D."/>
            <person name="Danti R."/>
            <person name="Garbelotto M."/>
            <person name="Barberini S."/>
            <person name="Baroncelli R."/>
            <person name="Emiliani G."/>
        </authorList>
    </citation>
    <scope>NUCLEOTIDE SEQUENCE [LARGE SCALE GENOMIC DNA]</scope>
    <source>
        <strain evidence="6 7">BM-138-508</strain>
    </source>
</reference>
<dbReference type="InterPro" id="IPR026591">
    <property type="entry name" value="Sirtuin_cat_small_dom_sf"/>
</dbReference>
<dbReference type="Proteomes" id="UP001408356">
    <property type="component" value="Unassembled WGS sequence"/>
</dbReference>
<dbReference type="PANTHER" id="PTHR11085:SF10">
    <property type="entry name" value="NAD-DEPENDENT PROTEIN DEACYLASE SIRTUIN-5, MITOCHONDRIAL-RELATED"/>
    <property type="match status" value="1"/>
</dbReference>